<dbReference type="EMBL" id="CAJNIZ010015185">
    <property type="protein sequence ID" value="CAE7370348.1"/>
    <property type="molecule type" value="Genomic_DNA"/>
</dbReference>
<reference evidence="2" key="1">
    <citation type="submission" date="2021-02" db="EMBL/GenBank/DDBJ databases">
        <authorList>
            <person name="Dougan E. K."/>
            <person name="Rhodes N."/>
            <person name="Thang M."/>
            <person name="Chan C."/>
        </authorList>
    </citation>
    <scope>NUCLEOTIDE SEQUENCE</scope>
</reference>
<keyword evidence="1" id="KW-1133">Transmembrane helix</keyword>
<dbReference type="Proteomes" id="UP000649617">
    <property type="component" value="Unassembled WGS sequence"/>
</dbReference>
<organism evidence="2 3">
    <name type="scientific">Symbiodinium pilosum</name>
    <name type="common">Dinoflagellate</name>
    <dbReference type="NCBI Taxonomy" id="2952"/>
    <lineage>
        <taxon>Eukaryota</taxon>
        <taxon>Sar</taxon>
        <taxon>Alveolata</taxon>
        <taxon>Dinophyceae</taxon>
        <taxon>Suessiales</taxon>
        <taxon>Symbiodiniaceae</taxon>
        <taxon>Symbiodinium</taxon>
    </lineage>
</organism>
<evidence type="ECO:0000313" key="2">
    <source>
        <dbReference type="EMBL" id="CAE7370348.1"/>
    </source>
</evidence>
<feature type="transmembrane region" description="Helical" evidence="1">
    <location>
        <begin position="63"/>
        <end position="80"/>
    </location>
</feature>
<protein>
    <submittedName>
        <fullName evidence="2">Uncharacterized protein</fullName>
    </submittedName>
</protein>
<keyword evidence="3" id="KW-1185">Reference proteome</keyword>
<dbReference type="AlphaFoldDB" id="A0A812Q1R6"/>
<accession>A0A812Q1R6</accession>
<proteinExistence type="predicted"/>
<sequence>MLEFAFMGQVATLEPNLVATLVTMQASAFNFSEFFYSWLAPTLVDRLSSCSREHDKFSCDYDAYPLVGVGLTLVTLVFLISQWKRISTYQDVACCGCQHKGKPLFRHKLTVGMVLGGISLFTWKEVMLKQ</sequence>
<gene>
    <name evidence="2" type="ORF">SPIL2461_LOCUS8994</name>
</gene>
<comment type="caution">
    <text evidence="2">The sequence shown here is derived from an EMBL/GenBank/DDBJ whole genome shotgun (WGS) entry which is preliminary data.</text>
</comment>
<evidence type="ECO:0000256" key="1">
    <source>
        <dbReference type="SAM" id="Phobius"/>
    </source>
</evidence>
<keyword evidence="1" id="KW-0472">Membrane</keyword>
<evidence type="ECO:0000313" key="3">
    <source>
        <dbReference type="Proteomes" id="UP000649617"/>
    </source>
</evidence>
<keyword evidence="1" id="KW-0812">Transmembrane</keyword>
<name>A0A812Q1R6_SYMPI</name>